<dbReference type="AlphaFoldDB" id="A0A1A9AD29"/>
<feature type="compositionally biased region" description="Polar residues" evidence="1">
    <location>
        <begin position="82"/>
        <end position="99"/>
    </location>
</feature>
<protein>
    <recommendedName>
        <fullName evidence="7">PIR Superfamily Protein</fullName>
    </recommendedName>
</protein>
<feature type="transmembrane region" description="Helical" evidence="2">
    <location>
        <begin position="103"/>
        <end position="124"/>
    </location>
</feature>
<keyword evidence="2" id="KW-1133">Transmembrane helix</keyword>
<reference evidence="5 6" key="2">
    <citation type="submission" date="2016-05" db="EMBL/GenBank/DDBJ databases">
        <authorList>
            <person name="Naeem Raeece"/>
        </authorList>
    </citation>
    <scope>NUCLEOTIDE SEQUENCE [LARGE SCALE GENOMIC DNA]</scope>
</reference>
<sequence length="126" mass="14297">MKNTRKFCLRFEINTTSYCNIYRNIEKNNPKVKSTRLICHHVKKPVSSEEGRSEIQHGLEDESSRGSDEQGSPMVPRGISSLYGSSGSPDKETNPTNSSNSTAIIYLCLDYYAFFSFCINLLHLEH</sequence>
<dbReference type="Proteomes" id="UP000078550">
    <property type="component" value="Unassembled WGS sequence"/>
</dbReference>
<name>A0A1A9AD29_PLAOA</name>
<dbReference type="Proteomes" id="UP000078555">
    <property type="component" value="Unassembled WGS sequence"/>
</dbReference>
<keyword evidence="2" id="KW-0812">Transmembrane</keyword>
<evidence type="ECO:0000313" key="3">
    <source>
        <dbReference type="EMBL" id="SBT51570.1"/>
    </source>
</evidence>
<feature type="region of interest" description="Disordered" evidence="1">
    <location>
        <begin position="43"/>
        <end position="99"/>
    </location>
</feature>
<organism evidence="4 6">
    <name type="scientific">Plasmodium ovale wallikeri</name>
    <dbReference type="NCBI Taxonomy" id="864142"/>
    <lineage>
        <taxon>Eukaryota</taxon>
        <taxon>Sar</taxon>
        <taxon>Alveolata</taxon>
        <taxon>Apicomplexa</taxon>
        <taxon>Aconoidasida</taxon>
        <taxon>Haemosporida</taxon>
        <taxon>Plasmodiidae</taxon>
        <taxon>Plasmodium</taxon>
        <taxon>Plasmodium (Plasmodium)</taxon>
    </lineage>
</organism>
<evidence type="ECO:0000313" key="6">
    <source>
        <dbReference type="Proteomes" id="UP000078555"/>
    </source>
</evidence>
<dbReference type="EMBL" id="FLRE01000231">
    <property type="protein sequence ID" value="SBT51570.1"/>
    <property type="molecule type" value="Genomic_DNA"/>
</dbReference>
<feature type="compositionally biased region" description="Basic and acidic residues" evidence="1">
    <location>
        <begin position="46"/>
        <end position="68"/>
    </location>
</feature>
<evidence type="ECO:0000256" key="1">
    <source>
        <dbReference type="SAM" id="MobiDB-lite"/>
    </source>
</evidence>
<proteinExistence type="predicted"/>
<keyword evidence="6" id="KW-1185">Reference proteome</keyword>
<evidence type="ECO:0008006" key="7">
    <source>
        <dbReference type="Google" id="ProtNLM"/>
    </source>
</evidence>
<accession>A0A1A9AD29</accession>
<dbReference type="EMBL" id="FLRD01000470">
    <property type="protein sequence ID" value="SBT54101.1"/>
    <property type="molecule type" value="Genomic_DNA"/>
</dbReference>
<gene>
    <name evidence="4" type="ORF">POVWA1_065740</name>
    <name evidence="3" type="ORF">POVWA2_062410</name>
</gene>
<keyword evidence="2" id="KW-0472">Membrane</keyword>
<reference evidence="4" key="1">
    <citation type="submission" date="2016-05" db="EMBL/GenBank/DDBJ databases">
        <authorList>
            <person name="Lavstsen T."/>
            <person name="Jespersen J.S."/>
        </authorList>
    </citation>
    <scope>NUCLEOTIDE SEQUENCE [LARGE SCALE GENOMIC DNA]</scope>
</reference>
<evidence type="ECO:0000313" key="5">
    <source>
        <dbReference type="Proteomes" id="UP000078550"/>
    </source>
</evidence>
<evidence type="ECO:0000256" key="2">
    <source>
        <dbReference type="SAM" id="Phobius"/>
    </source>
</evidence>
<evidence type="ECO:0000313" key="4">
    <source>
        <dbReference type="EMBL" id="SBT54101.1"/>
    </source>
</evidence>